<keyword evidence="2" id="KW-1185">Reference proteome</keyword>
<dbReference type="EMBL" id="MU150624">
    <property type="protein sequence ID" value="KAF9455539.1"/>
    <property type="molecule type" value="Genomic_DNA"/>
</dbReference>
<name>A0A9P5XRA7_9AGAR</name>
<dbReference type="AlphaFoldDB" id="A0A9P5XRA7"/>
<reference evidence="1" key="1">
    <citation type="submission" date="2020-11" db="EMBL/GenBank/DDBJ databases">
        <authorList>
            <consortium name="DOE Joint Genome Institute"/>
            <person name="Ahrendt S."/>
            <person name="Riley R."/>
            <person name="Andreopoulos W."/>
            <person name="Labutti K."/>
            <person name="Pangilinan J."/>
            <person name="Ruiz-Duenas F.J."/>
            <person name="Barrasa J.M."/>
            <person name="Sanchez-Garcia M."/>
            <person name="Camarero S."/>
            <person name="Miyauchi S."/>
            <person name="Serrano A."/>
            <person name="Linde D."/>
            <person name="Babiker R."/>
            <person name="Drula E."/>
            <person name="Ayuso-Fernandez I."/>
            <person name="Pacheco R."/>
            <person name="Padilla G."/>
            <person name="Ferreira P."/>
            <person name="Barriuso J."/>
            <person name="Kellner H."/>
            <person name="Castanera R."/>
            <person name="Alfaro M."/>
            <person name="Ramirez L."/>
            <person name="Pisabarro A.G."/>
            <person name="Kuo A."/>
            <person name="Tritt A."/>
            <person name="Lipzen A."/>
            <person name="He G."/>
            <person name="Yan M."/>
            <person name="Ng V."/>
            <person name="Cullen D."/>
            <person name="Martin F."/>
            <person name="Rosso M.-N."/>
            <person name="Henrissat B."/>
            <person name="Hibbett D."/>
            <person name="Martinez A.T."/>
            <person name="Grigoriev I.V."/>
        </authorList>
    </citation>
    <scope>NUCLEOTIDE SEQUENCE</scope>
    <source>
        <strain evidence="1">CBS 247.69</strain>
    </source>
</reference>
<proteinExistence type="predicted"/>
<accession>A0A9P5XRA7</accession>
<gene>
    <name evidence="1" type="ORF">BDZ94DRAFT_1277947</name>
</gene>
<organism evidence="1 2">
    <name type="scientific">Collybia nuda</name>
    <dbReference type="NCBI Taxonomy" id="64659"/>
    <lineage>
        <taxon>Eukaryota</taxon>
        <taxon>Fungi</taxon>
        <taxon>Dikarya</taxon>
        <taxon>Basidiomycota</taxon>
        <taxon>Agaricomycotina</taxon>
        <taxon>Agaricomycetes</taxon>
        <taxon>Agaricomycetidae</taxon>
        <taxon>Agaricales</taxon>
        <taxon>Tricholomatineae</taxon>
        <taxon>Clitocybaceae</taxon>
        <taxon>Collybia</taxon>
    </lineage>
</organism>
<evidence type="ECO:0000313" key="1">
    <source>
        <dbReference type="EMBL" id="KAF9455539.1"/>
    </source>
</evidence>
<comment type="caution">
    <text evidence="1">The sequence shown here is derived from an EMBL/GenBank/DDBJ whole genome shotgun (WGS) entry which is preliminary data.</text>
</comment>
<dbReference type="Proteomes" id="UP000807353">
    <property type="component" value="Unassembled WGS sequence"/>
</dbReference>
<dbReference type="OrthoDB" id="3171948at2759"/>
<protein>
    <submittedName>
        <fullName evidence="1">Uncharacterized protein</fullName>
    </submittedName>
</protein>
<evidence type="ECO:0000313" key="2">
    <source>
        <dbReference type="Proteomes" id="UP000807353"/>
    </source>
</evidence>
<sequence>MYIEWLTLRDLSDDTDFVGLLAEWMGRVLSVTNCPSFDDHAINSITNSNLCPTHEACSILVAVPTSLRML</sequence>